<feature type="domain" description="HTH marR-type" evidence="2">
    <location>
        <begin position="1"/>
        <end position="140"/>
    </location>
</feature>
<evidence type="ECO:0000256" key="1">
    <source>
        <dbReference type="ARBA" id="ARBA00023125"/>
    </source>
</evidence>
<dbReference type="SMART" id="SM00347">
    <property type="entry name" value="HTH_MARR"/>
    <property type="match status" value="1"/>
</dbReference>
<dbReference type="PANTHER" id="PTHR33164:SF102">
    <property type="entry name" value="TRANSCRIPTIONAL REGULATORY PROTEIN"/>
    <property type="match status" value="1"/>
</dbReference>
<sequence>MRNQLSEAIGLYCEIMVYGQQQFFKELASKDVKVMSFEQVDLLSILDSQGPLTSKEIASFQGLHKSAISARLKKLEQNGLVWFRRSEDDYRVKYAELTAEGIKEMEQCEQIMLDYFGNLFSDFKEEDLSYFIEMLGKVRERLLTHTPIQKNKGEDET</sequence>
<evidence type="ECO:0000313" key="4">
    <source>
        <dbReference type="Proteomes" id="UP000318521"/>
    </source>
</evidence>
<comment type="caution">
    <text evidence="3">The sequence shown here is derived from an EMBL/GenBank/DDBJ whole genome shotgun (WGS) entry which is preliminary data.</text>
</comment>
<dbReference type="PROSITE" id="PS50995">
    <property type="entry name" value="HTH_MARR_2"/>
    <property type="match status" value="1"/>
</dbReference>
<dbReference type="PANTHER" id="PTHR33164">
    <property type="entry name" value="TRANSCRIPTIONAL REGULATOR, MARR FAMILY"/>
    <property type="match status" value="1"/>
</dbReference>
<dbReference type="GO" id="GO:0003677">
    <property type="term" value="F:DNA binding"/>
    <property type="evidence" value="ECO:0007669"/>
    <property type="project" value="UniProtKB-KW"/>
</dbReference>
<protein>
    <submittedName>
        <fullName evidence="3">MarR family transcriptional regulator</fullName>
    </submittedName>
</protein>
<name>A0A554A445_9BACI</name>
<reference evidence="3 4" key="1">
    <citation type="submission" date="2019-07" db="EMBL/GenBank/DDBJ databases">
        <authorList>
            <person name="Park Y.J."/>
            <person name="Jeong S.E."/>
            <person name="Jung H.S."/>
        </authorList>
    </citation>
    <scope>NUCLEOTIDE SEQUENCE [LARGE SCALE GENOMIC DNA]</scope>
    <source>
        <strain evidence="4">P16(2019)</strain>
    </source>
</reference>
<gene>
    <name evidence="3" type="ORF">FN960_02510</name>
</gene>
<dbReference type="AlphaFoldDB" id="A0A554A445"/>
<dbReference type="RefSeq" id="WP_143846790.1">
    <property type="nucleotide sequence ID" value="NZ_VLXZ01000001.1"/>
</dbReference>
<dbReference type="InterPro" id="IPR000835">
    <property type="entry name" value="HTH_MarR-typ"/>
</dbReference>
<dbReference type="InterPro" id="IPR011991">
    <property type="entry name" value="ArsR-like_HTH"/>
</dbReference>
<dbReference type="OrthoDB" id="2401593at2"/>
<dbReference type="GO" id="GO:0003700">
    <property type="term" value="F:DNA-binding transcription factor activity"/>
    <property type="evidence" value="ECO:0007669"/>
    <property type="project" value="InterPro"/>
</dbReference>
<keyword evidence="4" id="KW-1185">Reference proteome</keyword>
<dbReference type="SUPFAM" id="SSF46785">
    <property type="entry name" value="Winged helix' DNA-binding domain"/>
    <property type="match status" value="1"/>
</dbReference>
<dbReference type="GO" id="GO:0006950">
    <property type="term" value="P:response to stress"/>
    <property type="evidence" value="ECO:0007669"/>
    <property type="project" value="TreeGrafter"/>
</dbReference>
<proteinExistence type="predicted"/>
<dbReference type="CDD" id="cd00090">
    <property type="entry name" value="HTH_ARSR"/>
    <property type="match status" value="1"/>
</dbReference>
<dbReference type="InterPro" id="IPR039422">
    <property type="entry name" value="MarR/SlyA-like"/>
</dbReference>
<dbReference type="InterPro" id="IPR036388">
    <property type="entry name" value="WH-like_DNA-bd_sf"/>
</dbReference>
<keyword evidence="1" id="KW-0238">DNA-binding</keyword>
<dbReference type="Pfam" id="PF01047">
    <property type="entry name" value="MarR"/>
    <property type="match status" value="1"/>
</dbReference>
<evidence type="ECO:0000259" key="2">
    <source>
        <dbReference type="PROSITE" id="PS50995"/>
    </source>
</evidence>
<dbReference type="EMBL" id="VLXZ01000001">
    <property type="protein sequence ID" value="TSB48446.1"/>
    <property type="molecule type" value="Genomic_DNA"/>
</dbReference>
<accession>A0A554A445</accession>
<dbReference type="InterPro" id="IPR036390">
    <property type="entry name" value="WH_DNA-bd_sf"/>
</dbReference>
<dbReference type="Proteomes" id="UP000318521">
    <property type="component" value="Unassembled WGS sequence"/>
</dbReference>
<evidence type="ECO:0000313" key="3">
    <source>
        <dbReference type="EMBL" id="TSB48446.1"/>
    </source>
</evidence>
<organism evidence="3 4">
    <name type="scientific">Alkalicoccobacillus porphyridii</name>
    <dbReference type="NCBI Taxonomy" id="2597270"/>
    <lineage>
        <taxon>Bacteria</taxon>
        <taxon>Bacillati</taxon>
        <taxon>Bacillota</taxon>
        <taxon>Bacilli</taxon>
        <taxon>Bacillales</taxon>
        <taxon>Bacillaceae</taxon>
        <taxon>Alkalicoccobacillus</taxon>
    </lineage>
</organism>
<dbReference type="Gene3D" id="1.10.10.10">
    <property type="entry name" value="Winged helix-like DNA-binding domain superfamily/Winged helix DNA-binding domain"/>
    <property type="match status" value="1"/>
</dbReference>